<feature type="non-terminal residue" evidence="4">
    <location>
        <position position="1"/>
    </location>
</feature>
<dbReference type="InterPro" id="IPR009081">
    <property type="entry name" value="PP-bd_ACP"/>
</dbReference>
<dbReference type="PANTHER" id="PTHR45527:SF1">
    <property type="entry name" value="FATTY ACID SYNTHASE"/>
    <property type="match status" value="1"/>
</dbReference>
<gene>
    <name evidence="4" type="ORF">LXT12_26660</name>
</gene>
<dbReference type="InterPro" id="IPR023213">
    <property type="entry name" value="CAT-like_dom_sf"/>
</dbReference>
<dbReference type="Gene3D" id="2.30.38.10">
    <property type="entry name" value="Luciferase, Domain 3"/>
    <property type="match status" value="1"/>
</dbReference>
<dbReference type="PROSITE" id="PS50075">
    <property type="entry name" value="CARRIER"/>
    <property type="match status" value="1"/>
</dbReference>
<dbReference type="SUPFAM" id="SSF52777">
    <property type="entry name" value="CoA-dependent acyltransferases"/>
    <property type="match status" value="1"/>
</dbReference>
<dbReference type="Proteomes" id="UP001201463">
    <property type="component" value="Unassembled WGS sequence"/>
</dbReference>
<dbReference type="PROSITE" id="PS00455">
    <property type="entry name" value="AMP_BINDING"/>
    <property type="match status" value="1"/>
</dbReference>
<dbReference type="InterPro" id="IPR010071">
    <property type="entry name" value="AA_adenyl_dom"/>
</dbReference>
<keyword evidence="5" id="KW-1185">Reference proteome</keyword>
<evidence type="ECO:0000256" key="1">
    <source>
        <dbReference type="ARBA" id="ARBA00022450"/>
    </source>
</evidence>
<keyword evidence="2" id="KW-0597">Phosphoprotein</keyword>
<protein>
    <submittedName>
        <fullName evidence="4">Amino acid adenylation domain-containing protein</fullName>
    </submittedName>
</protein>
<dbReference type="Gene3D" id="3.40.50.980">
    <property type="match status" value="2"/>
</dbReference>
<dbReference type="InterPro" id="IPR020845">
    <property type="entry name" value="AMP-binding_CS"/>
</dbReference>
<dbReference type="Gene3D" id="1.10.1200.10">
    <property type="entry name" value="ACP-like"/>
    <property type="match status" value="1"/>
</dbReference>
<reference evidence="4 5" key="1">
    <citation type="submission" date="2021-12" db="EMBL/GenBank/DDBJ databases">
        <title>Genome seq of p7.</title>
        <authorList>
            <person name="Seo T."/>
        </authorList>
    </citation>
    <scope>NUCLEOTIDE SEQUENCE [LARGE SCALE GENOMIC DNA]</scope>
    <source>
        <strain evidence="4 5">P7</strain>
    </source>
</reference>
<evidence type="ECO:0000256" key="2">
    <source>
        <dbReference type="ARBA" id="ARBA00022553"/>
    </source>
</evidence>
<organism evidence="4 5">
    <name type="scientific">Pelomonas caseinilytica</name>
    <dbReference type="NCBI Taxonomy" id="2906763"/>
    <lineage>
        <taxon>Bacteria</taxon>
        <taxon>Pseudomonadati</taxon>
        <taxon>Pseudomonadota</taxon>
        <taxon>Betaproteobacteria</taxon>
        <taxon>Burkholderiales</taxon>
        <taxon>Sphaerotilaceae</taxon>
        <taxon>Roseateles</taxon>
    </lineage>
</organism>
<dbReference type="EMBL" id="JAJTWT010000038">
    <property type="protein sequence ID" value="MCE4540810.1"/>
    <property type="molecule type" value="Genomic_DNA"/>
</dbReference>
<dbReference type="InterPro" id="IPR045851">
    <property type="entry name" value="AMP-bd_C_sf"/>
</dbReference>
<dbReference type="InterPro" id="IPR006162">
    <property type="entry name" value="Ppantetheine_attach_site"/>
</dbReference>
<dbReference type="PANTHER" id="PTHR45527">
    <property type="entry name" value="NONRIBOSOMAL PEPTIDE SYNTHETASE"/>
    <property type="match status" value="1"/>
</dbReference>
<dbReference type="PROSITE" id="PS00012">
    <property type="entry name" value="PHOSPHOPANTETHEINE"/>
    <property type="match status" value="1"/>
</dbReference>
<sequence length="516" mass="56131">DSVIERQSDLNPSAQTLGLNSSHLAYVIYTSGSTGLPKGVMVEHRNVLRLVINNPFVLIGPGDCLAHCSNSSFDATTWEVWGALLNGARVDIAPQELVLSPARLREYLLRSGATAAFFTTALFQQYVPVLGSALQGLQYLLFGGEVCDPNKVAAFMRAHRPAHLIHCYGPTETTTFATTFDVEQVDSQTRSIPIGRPIANTQIYILDPQGQPVPIGVAGEIYIGGAGVARGYLNRPELTAERFIDDPFNGGRMYKTGDLGRWLADGNIEYLGRNDFQVKIRGFRIELGEIEARLLQCQGVREAVVVAREDSPGDKRLVAYVLPHSGQQVEPAGLRGQLAQHLAEYMIPSAFVSLGSFPLTPNGKLDRKALPAPDQGAVVMRGYVEPLGEVEQALAQIWQELLGVERVGRHDHFFELGGHSLLAVQVAAGVRRALGLELPVRELFARPTLAELAQTLSGAAAVSQALIPLADRSQPLPLSFAQQRLWFIAQLDQAASRAYHIPAALRLTGELNREAL</sequence>
<dbReference type="Gene3D" id="3.30.559.10">
    <property type="entry name" value="Chloramphenicol acetyltransferase-like domain"/>
    <property type="match status" value="1"/>
</dbReference>
<dbReference type="Gene3D" id="3.30.300.30">
    <property type="match status" value="1"/>
</dbReference>
<evidence type="ECO:0000313" key="5">
    <source>
        <dbReference type="Proteomes" id="UP001201463"/>
    </source>
</evidence>
<dbReference type="InterPro" id="IPR036736">
    <property type="entry name" value="ACP-like_sf"/>
</dbReference>
<comment type="caution">
    <text evidence="4">The sequence shown here is derived from an EMBL/GenBank/DDBJ whole genome shotgun (WGS) entry which is preliminary data.</text>
</comment>
<dbReference type="Pfam" id="PF13193">
    <property type="entry name" value="AMP-binding_C"/>
    <property type="match status" value="1"/>
</dbReference>
<evidence type="ECO:0000259" key="3">
    <source>
        <dbReference type="PROSITE" id="PS50075"/>
    </source>
</evidence>
<dbReference type="InterPro" id="IPR020806">
    <property type="entry name" value="PKS_PP-bd"/>
</dbReference>
<dbReference type="SMART" id="SM00823">
    <property type="entry name" value="PKS_PP"/>
    <property type="match status" value="1"/>
</dbReference>
<name>A0ABS8XUA4_9BURK</name>
<accession>A0ABS8XUA4</accession>
<dbReference type="SUPFAM" id="SSF56801">
    <property type="entry name" value="Acetyl-CoA synthetase-like"/>
    <property type="match status" value="1"/>
</dbReference>
<feature type="domain" description="Carrier" evidence="3">
    <location>
        <begin position="385"/>
        <end position="460"/>
    </location>
</feature>
<dbReference type="InterPro" id="IPR025110">
    <property type="entry name" value="AMP-bd_C"/>
</dbReference>
<dbReference type="InterPro" id="IPR000873">
    <property type="entry name" value="AMP-dep_synth/lig_dom"/>
</dbReference>
<dbReference type="RefSeq" id="WP_233395556.1">
    <property type="nucleotide sequence ID" value="NZ_JAJTWT010000038.1"/>
</dbReference>
<dbReference type="SUPFAM" id="SSF47336">
    <property type="entry name" value="ACP-like"/>
    <property type="match status" value="1"/>
</dbReference>
<dbReference type="Pfam" id="PF00501">
    <property type="entry name" value="AMP-binding"/>
    <property type="match status" value="1"/>
</dbReference>
<dbReference type="CDD" id="cd05930">
    <property type="entry name" value="A_NRPS"/>
    <property type="match status" value="1"/>
</dbReference>
<feature type="non-terminal residue" evidence="4">
    <location>
        <position position="516"/>
    </location>
</feature>
<dbReference type="NCBIfam" id="TIGR01733">
    <property type="entry name" value="AA-adenyl-dom"/>
    <property type="match status" value="1"/>
</dbReference>
<evidence type="ECO:0000313" key="4">
    <source>
        <dbReference type="EMBL" id="MCE4540810.1"/>
    </source>
</evidence>
<keyword evidence="1" id="KW-0596">Phosphopantetheine</keyword>
<dbReference type="Pfam" id="PF00550">
    <property type="entry name" value="PP-binding"/>
    <property type="match status" value="1"/>
</dbReference>
<proteinExistence type="predicted"/>